<evidence type="ECO:0000313" key="2">
    <source>
        <dbReference type="EMBL" id="KAG2275245.1"/>
    </source>
</evidence>
<reference evidence="2 3" key="1">
    <citation type="submission" date="2020-02" db="EMBL/GenBank/DDBJ databases">
        <authorList>
            <person name="Ma Q."/>
            <person name="Huang Y."/>
            <person name="Song X."/>
            <person name="Pei D."/>
        </authorList>
    </citation>
    <scope>NUCLEOTIDE SEQUENCE [LARGE SCALE GENOMIC DNA]</scope>
    <source>
        <strain evidence="2">Sxm20200214</strain>
        <tissue evidence="2">Leaf</tissue>
    </source>
</reference>
<dbReference type="Proteomes" id="UP000886595">
    <property type="component" value="Unassembled WGS sequence"/>
</dbReference>
<dbReference type="EMBL" id="JAAMPC010000012">
    <property type="protein sequence ID" value="KAG2275245.1"/>
    <property type="molecule type" value="Genomic_DNA"/>
</dbReference>
<proteinExistence type="predicted"/>
<protein>
    <submittedName>
        <fullName evidence="2">Uncharacterized protein</fullName>
    </submittedName>
</protein>
<sequence>MMSARRGDGKRKRGTNKETEKKNGNGLQNLQHCLDKDQEYFFVNVPTVVVIESNTEPSKELAIKSIQSATEEGTITMRTGWVPYIPLEERDRQVEQVQALGSLLCSVTIGEQLSETKRKNMLRSEFADAIFKFEGLSEELKDEFKELVEERVRVGKVAHQAARDRRAIERMRRLATRHASENMKLYKFYPQNSSDLATNMMKSPFIRDATGMLIKSFDMD</sequence>
<dbReference type="OrthoDB" id="1088718at2759"/>
<gene>
    <name evidence="2" type="ORF">Bca52824_057800</name>
</gene>
<accession>A0A8X7QVB2</accession>
<dbReference type="PANTHER" id="PTHR33704">
    <property type="entry name" value="PROTEIN HEAT INTOLERANT 4-RELATED"/>
    <property type="match status" value="1"/>
</dbReference>
<dbReference type="InterPro" id="IPR039313">
    <property type="entry name" value="HIT4"/>
</dbReference>
<keyword evidence="3" id="KW-1185">Reference proteome</keyword>
<name>A0A8X7QVB2_BRACI</name>
<dbReference type="AlphaFoldDB" id="A0A8X7QVB2"/>
<feature type="region of interest" description="Disordered" evidence="1">
    <location>
        <begin position="1"/>
        <end position="29"/>
    </location>
</feature>
<dbReference type="PANTHER" id="PTHR33704:SF1">
    <property type="entry name" value="PROTEIN HEAT INTOLERANT 4-RELATED"/>
    <property type="match status" value="1"/>
</dbReference>
<evidence type="ECO:0000256" key="1">
    <source>
        <dbReference type="SAM" id="MobiDB-lite"/>
    </source>
</evidence>
<comment type="caution">
    <text evidence="2">The sequence shown here is derived from an EMBL/GenBank/DDBJ whole genome shotgun (WGS) entry which is preliminary data.</text>
</comment>
<organism evidence="2 3">
    <name type="scientific">Brassica carinata</name>
    <name type="common">Ethiopian mustard</name>
    <name type="synonym">Abyssinian cabbage</name>
    <dbReference type="NCBI Taxonomy" id="52824"/>
    <lineage>
        <taxon>Eukaryota</taxon>
        <taxon>Viridiplantae</taxon>
        <taxon>Streptophyta</taxon>
        <taxon>Embryophyta</taxon>
        <taxon>Tracheophyta</taxon>
        <taxon>Spermatophyta</taxon>
        <taxon>Magnoliopsida</taxon>
        <taxon>eudicotyledons</taxon>
        <taxon>Gunneridae</taxon>
        <taxon>Pentapetalae</taxon>
        <taxon>rosids</taxon>
        <taxon>malvids</taxon>
        <taxon>Brassicales</taxon>
        <taxon>Brassicaceae</taxon>
        <taxon>Brassiceae</taxon>
        <taxon>Brassica</taxon>
    </lineage>
</organism>
<dbReference type="GO" id="GO:1900034">
    <property type="term" value="P:regulation of cellular response to heat"/>
    <property type="evidence" value="ECO:0007669"/>
    <property type="project" value="InterPro"/>
</dbReference>
<evidence type="ECO:0000313" key="3">
    <source>
        <dbReference type="Proteomes" id="UP000886595"/>
    </source>
</evidence>